<evidence type="ECO:0000313" key="3">
    <source>
        <dbReference type="Proteomes" id="UP001208570"/>
    </source>
</evidence>
<dbReference type="SUPFAM" id="SSF53098">
    <property type="entry name" value="Ribonuclease H-like"/>
    <property type="match status" value="1"/>
</dbReference>
<keyword evidence="3" id="KW-1185">Reference proteome</keyword>
<dbReference type="InterPro" id="IPR008906">
    <property type="entry name" value="HATC_C_dom"/>
</dbReference>
<evidence type="ECO:0000259" key="1">
    <source>
        <dbReference type="Pfam" id="PF05699"/>
    </source>
</evidence>
<evidence type="ECO:0000313" key="2">
    <source>
        <dbReference type="EMBL" id="KAK2163448.1"/>
    </source>
</evidence>
<dbReference type="EMBL" id="JAODUP010000079">
    <property type="protein sequence ID" value="KAK2163448.1"/>
    <property type="molecule type" value="Genomic_DNA"/>
</dbReference>
<gene>
    <name evidence="2" type="ORF">LSH36_79g05027</name>
</gene>
<accession>A0AAD9NCE8</accession>
<dbReference type="GO" id="GO:0046983">
    <property type="term" value="F:protein dimerization activity"/>
    <property type="evidence" value="ECO:0007669"/>
    <property type="project" value="InterPro"/>
</dbReference>
<dbReference type="Proteomes" id="UP001208570">
    <property type="component" value="Unassembled WGS sequence"/>
</dbReference>
<reference evidence="2" key="1">
    <citation type="journal article" date="2023" name="Mol. Biol. Evol.">
        <title>Third-Generation Sequencing Reveals the Adaptive Role of the Epigenome in Three Deep-Sea Polychaetes.</title>
        <authorList>
            <person name="Perez M."/>
            <person name="Aroh O."/>
            <person name="Sun Y."/>
            <person name="Lan Y."/>
            <person name="Juniper S.K."/>
            <person name="Young C.R."/>
            <person name="Angers B."/>
            <person name="Qian P.Y."/>
        </authorList>
    </citation>
    <scope>NUCLEOTIDE SEQUENCE</scope>
    <source>
        <strain evidence="2">P08H-3</strain>
    </source>
</reference>
<organism evidence="2 3">
    <name type="scientific">Paralvinella palmiformis</name>
    <dbReference type="NCBI Taxonomy" id="53620"/>
    <lineage>
        <taxon>Eukaryota</taxon>
        <taxon>Metazoa</taxon>
        <taxon>Spiralia</taxon>
        <taxon>Lophotrochozoa</taxon>
        <taxon>Annelida</taxon>
        <taxon>Polychaeta</taxon>
        <taxon>Sedentaria</taxon>
        <taxon>Canalipalpata</taxon>
        <taxon>Terebellida</taxon>
        <taxon>Terebelliformia</taxon>
        <taxon>Alvinellidae</taxon>
        <taxon>Paralvinella</taxon>
    </lineage>
</organism>
<comment type="caution">
    <text evidence="2">The sequence shown here is derived from an EMBL/GenBank/DDBJ whole genome shotgun (WGS) entry which is preliminary data.</text>
</comment>
<sequence>MSDDDNNVPTITTTVTLSEINDHLSQPCTDPSSDRLLYWNSQQRNPHILANTAADYLSVPTSSAPVERLFSVTGRVFHPDRCLLADLTFDRLMFIRCNNS</sequence>
<dbReference type="AlphaFoldDB" id="A0AAD9NCE8"/>
<dbReference type="InterPro" id="IPR012337">
    <property type="entry name" value="RNaseH-like_sf"/>
</dbReference>
<dbReference type="Pfam" id="PF05699">
    <property type="entry name" value="Dimer_Tnp_hAT"/>
    <property type="match status" value="1"/>
</dbReference>
<feature type="domain" description="HAT C-terminal dimerisation" evidence="1">
    <location>
        <begin position="19"/>
        <end position="96"/>
    </location>
</feature>
<name>A0AAD9NCE8_9ANNE</name>
<protein>
    <recommendedName>
        <fullName evidence="1">HAT C-terminal dimerisation domain-containing protein</fullName>
    </recommendedName>
</protein>
<proteinExistence type="predicted"/>